<proteinExistence type="predicted"/>
<dbReference type="KEGG" id="vac:E4Z98_07215"/>
<protein>
    <submittedName>
        <fullName evidence="1">Uncharacterized protein</fullName>
    </submittedName>
</protein>
<dbReference type="Proteomes" id="UP000296883">
    <property type="component" value="Chromosome"/>
</dbReference>
<evidence type="ECO:0000313" key="4">
    <source>
        <dbReference type="Proteomes" id="UP000297725"/>
    </source>
</evidence>
<name>A0A4Z0D7R6_9ENTE</name>
<evidence type="ECO:0000313" key="1">
    <source>
        <dbReference type="EMBL" id="QCA29112.1"/>
    </source>
</evidence>
<accession>A0A4Z0D7R6</accession>
<reference evidence="2 4" key="1">
    <citation type="submission" date="2019-03" db="EMBL/GenBank/DDBJ databases">
        <title>Vagococcus sp. was isolated fron gut of Carduelis flavirostris.</title>
        <authorList>
            <person name="Ge Y."/>
        </authorList>
    </citation>
    <scope>NUCLEOTIDE SEQUENCE [LARGE SCALE GENOMIC DNA]</scope>
    <source>
        <strain evidence="2 4">CF-210</strain>
    </source>
</reference>
<accession>A0A7Z1YAA9</accession>
<evidence type="ECO:0000313" key="3">
    <source>
        <dbReference type="Proteomes" id="UP000296883"/>
    </source>
</evidence>
<organism evidence="1 3">
    <name type="scientific">Vagococcus xieshaowenii</name>
    <dbReference type="NCBI Taxonomy" id="2562451"/>
    <lineage>
        <taxon>Bacteria</taxon>
        <taxon>Bacillati</taxon>
        <taxon>Bacillota</taxon>
        <taxon>Bacilli</taxon>
        <taxon>Lactobacillales</taxon>
        <taxon>Enterococcaceae</taxon>
        <taxon>Vagococcus</taxon>
    </lineage>
</organism>
<sequence>MGEKEIYLTEDVALALKNFLDNDDLSGAISYAEANQELLGDQYEEVINWLSNIGSNTTVSLDDEIIE</sequence>
<evidence type="ECO:0000313" key="2">
    <source>
        <dbReference type="EMBL" id="TFZ40912.1"/>
    </source>
</evidence>
<dbReference type="EMBL" id="CP038865">
    <property type="protein sequence ID" value="QCA29112.1"/>
    <property type="molecule type" value="Genomic_DNA"/>
</dbReference>
<gene>
    <name evidence="2" type="ORF">E4031_05880</name>
    <name evidence="1" type="ORF">E4Z98_07215</name>
</gene>
<dbReference type="RefSeq" id="WP_135254517.1">
    <property type="nucleotide sequence ID" value="NZ_CP038865.1"/>
</dbReference>
<reference evidence="1 3" key="2">
    <citation type="journal article" date="2020" name="Int. J. Syst. Evol. Microbiol.">
        <title>Vagococcus xieshaowenii sp. nov., isolated from snow finch (Montifringilla taczanowskii) cloacal content.</title>
        <authorList>
            <person name="Ge Y."/>
            <person name="Yang J."/>
            <person name="Lai X.H."/>
            <person name="Zhang G."/>
            <person name="Jin D."/>
            <person name="Lu S."/>
            <person name="Wang B."/>
            <person name="Huang Y."/>
            <person name="Huang Y."/>
            <person name="Ren Z."/>
            <person name="Zhang X."/>
            <person name="Xu J."/>
        </authorList>
    </citation>
    <scope>NUCLEOTIDE SEQUENCE [LARGE SCALE GENOMIC DNA]</scope>
    <source>
        <strain evidence="3">personal::cf-49</strain>
        <strain evidence="1">Personal::cf-49</strain>
    </source>
</reference>
<dbReference type="AlphaFoldDB" id="A0A4Z0D7R6"/>
<keyword evidence="3" id="KW-1185">Reference proteome</keyword>
<dbReference type="EMBL" id="SRHU01000023">
    <property type="protein sequence ID" value="TFZ40912.1"/>
    <property type="molecule type" value="Genomic_DNA"/>
</dbReference>
<dbReference type="Proteomes" id="UP000297725">
    <property type="component" value="Unassembled WGS sequence"/>
</dbReference>